<dbReference type="GeneID" id="112690763"/>
<evidence type="ECO:0000313" key="2">
    <source>
        <dbReference type="Proteomes" id="UP000694846"/>
    </source>
</evidence>
<protein>
    <submittedName>
        <fullName evidence="3">Uncharacterized protein LOC112690763</fullName>
    </submittedName>
</protein>
<dbReference type="OrthoDB" id="6608967at2759"/>
<feature type="region of interest" description="Disordered" evidence="1">
    <location>
        <begin position="33"/>
        <end position="64"/>
    </location>
</feature>
<organism evidence="2 3">
    <name type="scientific">Sipha flava</name>
    <name type="common">yellow sugarcane aphid</name>
    <dbReference type="NCBI Taxonomy" id="143950"/>
    <lineage>
        <taxon>Eukaryota</taxon>
        <taxon>Metazoa</taxon>
        <taxon>Ecdysozoa</taxon>
        <taxon>Arthropoda</taxon>
        <taxon>Hexapoda</taxon>
        <taxon>Insecta</taxon>
        <taxon>Pterygota</taxon>
        <taxon>Neoptera</taxon>
        <taxon>Paraneoptera</taxon>
        <taxon>Hemiptera</taxon>
        <taxon>Sternorrhyncha</taxon>
        <taxon>Aphidomorpha</taxon>
        <taxon>Aphidoidea</taxon>
        <taxon>Aphididae</taxon>
        <taxon>Sipha</taxon>
    </lineage>
</organism>
<evidence type="ECO:0000256" key="1">
    <source>
        <dbReference type="SAM" id="MobiDB-lite"/>
    </source>
</evidence>
<accession>A0A8B8GD67</accession>
<keyword evidence="2" id="KW-1185">Reference proteome</keyword>
<proteinExistence type="predicted"/>
<reference evidence="3" key="1">
    <citation type="submission" date="2025-08" db="UniProtKB">
        <authorList>
            <consortium name="RefSeq"/>
        </authorList>
    </citation>
    <scope>IDENTIFICATION</scope>
    <source>
        <tissue evidence="3">Whole body</tissue>
    </source>
</reference>
<evidence type="ECO:0000313" key="3">
    <source>
        <dbReference type="RefSeq" id="XP_025420637.1"/>
    </source>
</evidence>
<dbReference type="Proteomes" id="UP000694846">
    <property type="component" value="Unplaced"/>
</dbReference>
<dbReference type="RefSeq" id="XP_025420637.1">
    <property type="nucleotide sequence ID" value="XM_025564852.1"/>
</dbReference>
<feature type="compositionally biased region" description="Low complexity" evidence="1">
    <location>
        <begin position="33"/>
        <end position="47"/>
    </location>
</feature>
<name>A0A8B8GD67_9HEMI</name>
<dbReference type="AlphaFoldDB" id="A0A8B8GD67"/>
<sequence length="133" mass="14498">MSCTSHRQPDYSNAYATGGCRDPATYGCCNDDSNCSSPCSSSSSSSDGWPKDVGNVSPSAKDEKVRAVQGKWLKMLWTMIDRADMPAEHKTRGAKHSTPQHPVKTILRPPTEYVYVIGMSGLPSKVAVYPKRT</sequence>
<gene>
    <name evidence="3" type="primary">LOC112690763</name>
</gene>